<evidence type="ECO:0000256" key="1">
    <source>
        <dbReference type="ARBA" id="ARBA00004141"/>
    </source>
</evidence>
<evidence type="ECO:0000256" key="2">
    <source>
        <dbReference type="ARBA" id="ARBA00022692"/>
    </source>
</evidence>
<evidence type="ECO:0000313" key="8">
    <source>
        <dbReference type="Proteomes" id="UP000031532"/>
    </source>
</evidence>
<feature type="transmembrane region" description="Helical" evidence="5">
    <location>
        <begin position="145"/>
        <end position="171"/>
    </location>
</feature>
<comment type="caution">
    <text evidence="7">The sequence shown here is derived from an EMBL/GenBank/DDBJ whole genome shotgun (WGS) entry which is preliminary data.</text>
</comment>
<keyword evidence="8" id="KW-1185">Reference proteome</keyword>
<organism evidence="7 8">
    <name type="scientific">Scytonema millei VB511283</name>
    <dbReference type="NCBI Taxonomy" id="1245923"/>
    <lineage>
        <taxon>Bacteria</taxon>
        <taxon>Bacillati</taxon>
        <taxon>Cyanobacteriota</taxon>
        <taxon>Cyanophyceae</taxon>
        <taxon>Nostocales</taxon>
        <taxon>Scytonemataceae</taxon>
        <taxon>Scytonema</taxon>
    </lineage>
</organism>
<reference evidence="7 8" key="1">
    <citation type="journal article" date="2015" name="Genome Announc.">
        <title>Draft Genome Sequence of the Terrestrial Cyanobacterium Scytonema millei VB511283, Isolated from Eastern India.</title>
        <authorList>
            <person name="Sen D."/>
            <person name="Chandrababunaidu M.M."/>
            <person name="Singh D."/>
            <person name="Sanghi N."/>
            <person name="Ghorai A."/>
            <person name="Mishra G.P."/>
            <person name="Madduluri M."/>
            <person name="Adhikary S.P."/>
            <person name="Tripathy S."/>
        </authorList>
    </citation>
    <scope>NUCLEOTIDE SEQUENCE [LARGE SCALE GENOMIC DNA]</scope>
    <source>
        <strain evidence="7 8">VB511283</strain>
    </source>
</reference>
<evidence type="ECO:0000259" key="6">
    <source>
        <dbReference type="Pfam" id="PF04893"/>
    </source>
</evidence>
<sequence length="173" mass="18540">MLNSLYTTFFKPVEMRFSAQVAISIGLLIIFILAFNAAGAAGLGVGGIIGFALLFLFAGLLGWFWLSAAVNLLAQLLGGRADGRATMQAIATGLYPLIFTAPAIAMSRWSEALGDLFSFLISIAVLVTLTIAIHRVHEISWWKAIFCLAIAITASFFALSGLILWPVMIILGM</sequence>
<feature type="transmembrane region" description="Helical" evidence="5">
    <location>
        <begin position="116"/>
        <end position="133"/>
    </location>
</feature>
<proteinExistence type="predicted"/>
<feature type="domain" description="Yip1" evidence="6">
    <location>
        <begin position="24"/>
        <end position="160"/>
    </location>
</feature>
<dbReference type="InterPro" id="IPR006977">
    <property type="entry name" value="Yip1_dom"/>
</dbReference>
<feature type="transmembrane region" description="Helical" evidence="5">
    <location>
        <begin position="48"/>
        <end position="73"/>
    </location>
</feature>
<dbReference type="AlphaFoldDB" id="A0A9X5I7A1"/>
<protein>
    <recommendedName>
        <fullName evidence="6">Yip1 domain-containing protein</fullName>
    </recommendedName>
</protein>
<keyword evidence="2 5" id="KW-0812">Transmembrane</keyword>
<dbReference type="Proteomes" id="UP000031532">
    <property type="component" value="Unassembled WGS sequence"/>
</dbReference>
<gene>
    <name evidence="7" type="ORF">QH73_0022550</name>
</gene>
<comment type="subcellular location">
    <subcellularLocation>
        <location evidence="1">Membrane</location>
        <topology evidence="1">Multi-pass membrane protein</topology>
    </subcellularLocation>
</comment>
<dbReference type="RefSeq" id="WP_039714362.1">
    <property type="nucleotide sequence ID" value="NZ_JTJC03000008.1"/>
</dbReference>
<accession>A0A9X5I7A1</accession>
<keyword evidence="4 5" id="KW-0472">Membrane</keyword>
<keyword evidence="3 5" id="KW-1133">Transmembrane helix</keyword>
<dbReference type="GO" id="GO:0016020">
    <property type="term" value="C:membrane"/>
    <property type="evidence" value="ECO:0007669"/>
    <property type="project" value="UniProtKB-SubCell"/>
</dbReference>
<evidence type="ECO:0000256" key="4">
    <source>
        <dbReference type="ARBA" id="ARBA00023136"/>
    </source>
</evidence>
<evidence type="ECO:0000313" key="7">
    <source>
        <dbReference type="EMBL" id="NHC37382.1"/>
    </source>
</evidence>
<feature type="transmembrane region" description="Helical" evidence="5">
    <location>
        <begin position="85"/>
        <end position="104"/>
    </location>
</feature>
<evidence type="ECO:0000256" key="3">
    <source>
        <dbReference type="ARBA" id="ARBA00022989"/>
    </source>
</evidence>
<dbReference type="Pfam" id="PF04893">
    <property type="entry name" value="Yip1"/>
    <property type="match status" value="1"/>
</dbReference>
<feature type="transmembrane region" description="Helical" evidence="5">
    <location>
        <begin position="21"/>
        <end position="42"/>
    </location>
</feature>
<dbReference type="EMBL" id="JTJC03000008">
    <property type="protein sequence ID" value="NHC37382.1"/>
    <property type="molecule type" value="Genomic_DNA"/>
</dbReference>
<name>A0A9X5I7A1_9CYAN</name>
<evidence type="ECO:0000256" key="5">
    <source>
        <dbReference type="SAM" id="Phobius"/>
    </source>
</evidence>